<accession>A0A7X0ML23</accession>
<dbReference type="Pfam" id="PF19781">
    <property type="entry name" value="DUF6266"/>
    <property type="match status" value="1"/>
</dbReference>
<reference evidence="1 2" key="1">
    <citation type="submission" date="2020-08" db="EMBL/GenBank/DDBJ databases">
        <title>Genomic Encyclopedia of Type Strains, Phase IV (KMG-V): Genome sequencing to study the core and pangenomes of soil and plant-associated prokaryotes.</title>
        <authorList>
            <person name="Whitman W."/>
        </authorList>
    </citation>
    <scope>NUCLEOTIDE SEQUENCE [LARGE SCALE GENOMIC DNA]</scope>
    <source>
        <strain evidence="1 2">M2T3</strain>
    </source>
</reference>
<dbReference type="AlphaFoldDB" id="A0A7X0ML23"/>
<dbReference type="Proteomes" id="UP000521017">
    <property type="component" value="Unassembled WGS sequence"/>
</dbReference>
<name>A0A7X0ML23_9SPHI</name>
<sequence>MAILEQGQLGLFNGKIGALVISKWKNSYVGRGKPKKSTKAPTAGQLDTRSKFALVGKFITRFPKIIAAGYGETKKTTAMNEAIRYNLEHAVSGIYPNYLLDLPNIMLSKVQVGTWIDAGLDPVMTALPKRGLQLTWKLEDVPGGDTKPTDILYTLYYHPQSQLSMSAPGKIVRSKLTVDTSMPRIFQGEVHGWMFFSSEDGKQASITQYLGKVTIV</sequence>
<dbReference type="RefSeq" id="WP_184629051.1">
    <property type="nucleotide sequence ID" value="NZ_JACHCC010000016.1"/>
</dbReference>
<protein>
    <submittedName>
        <fullName evidence="1">Uncharacterized protein</fullName>
    </submittedName>
</protein>
<comment type="caution">
    <text evidence="1">The sequence shown here is derived from an EMBL/GenBank/DDBJ whole genome shotgun (WGS) entry which is preliminary data.</text>
</comment>
<proteinExistence type="predicted"/>
<evidence type="ECO:0000313" key="1">
    <source>
        <dbReference type="EMBL" id="MBB6502804.1"/>
    </source>
</evidence>
<evidence type="ECO:0000313" key="2">
    <source>
        <dbReference type="Proteomes" id="UP000521017"/>
    </source>
</evidence>
<dbReference type="InterPro" id="IPR046233">
    <property type="entry name" value="DUF6266"/>
</dbReference>
<gene>
    <name evidence="1" type="ORF">HDF25_004987</name>
</gene>
<dbReference type="EMBL" id="JACHCC010000016">
    <property type="protein sequence ID" value="MBB6502804.1"/>
    <property type="molecule type" value="Genomic_DNA"/>
</dbReference>
<organism evidence="1 2">
    <name type="scientific">Pedobacter cryoconitis</name>
    <dbReference type="NCBI Taxonomy" id="188932"/>
    <lineage>
        <taxon>Bacteria</taxon>
        <taxon>Pseudomonadati</taxon>
        <taxon>Bacteroidota</taxon>
        <taxon>Sphingobacteriia</taxon>
        <taxon>Sphingobacteriales</taxon>
        <taxon>Sphingobacteriaceae</taxon>
        <taxon>Pedobacter</taxon>
    </lineage>
</organism>